<dbReference type="KEGG" id="efal:FH779_08585"/>
<organism evidence="3 4">
    <name type="scientific">Empedobacter falsenii</name>
    <dbReference type="NCBI Taxonomy" id="343874"/>
    <lineage>
        <taxon>Bacteria</taxon>
        <taxon>Pseudomonadati</taxon>
        <taxon>Bacteroidota</taxon>
        <taxon>Flavobacteriia</taxon>
        <taxon>Flavobacteriales</taxon>
        <taxon>Weeksellaceae</taxon>
        <taxon>Empedobacter</taxon>
    </lineage>
</organism>
<proteinExistence type="predicted"/>
<accession>A0A3R8SMU3</accession>
<keyword evidence="1" id="KW-0812">Transmembrane</keyword>
<feature type="transmembrane region" description="Helical" evidence="1">
    <location>
        <begin position="21"/>
        <end position="43"/>
    </location>
</feature>
<gene>
    <name evidence="3" type="ORF">EGI89_04735</name>
    <name evidence="2" type="ORF">FH779_08585</name>
</gene>
<name>A0A3R8SMU3_9FLAO</name>
<feature type="transmembrane region" description="Helical" evidence="1">
    <location>
        <begin position="49"/>
        <end position="68"/>
    </location>
</feature>
<evidence type="ECO:0000313" key="3">
    <source>
        <dbReference type="EMBL" id="RRT92873.1"/>
    </source>
</evidence>
<evidence type="ECO:0000313" key="4">
    <source>
        <dbReference type="Proteomes" id="UP000267844"/>
    </source>
</evidence>
<protein>
    <submittedName>
        <fullName evidence="3">Uncharacterized protein</fullName>
    </submittedName>
</protein>
<dbReference type="Proteomes" id="UP000510643">
    <property type="component" value="Chromosome"/>
</dbReference>
<reference evidence="3 4" key="1">
    <citation type="submission" date="2018-10" db="EMBL/GenBank/DDBJ databases">
        <title>Transmission dynamics of multidrug resistant bacteria on intensive care unit surfaces.</title>
        <authorList>
            <person name="D'Souza A.W."/>
            <person name="Potter R.F."/>
            <person name="Wallace M."/>
            <person name="Shupe A."/>
            <person name="Patel S."/>
            <person name="Sun S."/>
            <person name="Gul D."/>
            <person name="Kwon J.H."/>
            <person name="Andleeb S."/>
            <person name="Burnham C.-A.D."/>
            <person name="Dantas G."/>
        </authorList>
    </citation>
    <scope>NUCLEOTIDE SEQUENCE [LARGE SCALE GENOMIC DNA]</scope>
    <source>
        <strain evidence="3 4">WF_348</strain>
    </source>
</reference>
<sequence length="199" mass="23193">MDSYSFEIFVPEKPKKNNKQIAKVILSFLAVTVISFVFLELKVFKNQTYYYIFIGLLATAVAYWNGYFKRPSAELKGNFDGKLTFTKDTISVKDQTFSINDLFSIVIDNEDYKGKAVKEFGEFENPEGSHGISNLITLKTKDNQFVEAYFLQKSLNEFSKIESFLIQYYKNNLLSEDDLISIMHLEYDIDKNELRKKLR</sequence>
<dbReference type="EMBL" id="RHPO01000006">
    <property type="protein sequence ID" value="RRT92873.1"/>
    <property type="molecule type" value="Genomic_DNA"/>
</dbReference>
<dbReference type="Proteomes" id="UP000267844">
    <property type="component" value="Unassembled WGS sequence"/>
</dbReference>
<dbReference type="GeneID" id="78401508"/>
<evidence type="ECO:0000313" key="2">
    <source>
        <dbReference type="EMBL" id="QLL58133.1"/>
    </source>
</evidence>
<dbReference type="AlphaFoldDB" id="A0A3R8SMU3"/>
<reference evidence="2 5" key="2">
    <citation type="submission" date="2019-06" db="EMBL/GenBank/DDBJ databases">
        <title>Emergence of pandrug resistant Empedobacter falsenii in China.</title>
        <authorList>
            <person name="Dong N."/>
            <person name="Chen S."/>
            <person name="Zhang R."/>
        </authorList>
    </citation>
    <scope>NUCLEOTIDE SEQUENCE [LARGE SCALE GENOMIC DNA]</scope>
    <source>
        <strain evidence="2 5">1681-1</strain>
    </source>
</reference>
<evidence type="ECO:0000256" key="1">
    <source>
        <dbReference type="SAM" id="Phobius"/>
    </source>
</evidence>
<keyword evidence="1" id="KW-1133">Transmembrane helix</keyword>
<keyword evidence="5" id="KW-1185">Reference proteome</keyword>
<keyword evidence="1" id="KW-0472">Membrane</keyword>
<dbReference type="OrthoDB" id="1351456at2"/>
<dbReference type="EMBL" id="CP040908">
    <property type="protein sequence ID" value="QLL58133.1"/>
    <property type="molecule type" value="Genomic_DNA"/>
</dbReference>
<dbReference type="RefSeq" id="WP_038335749.1">
    <property type="nucleotide sequence ID" value="NZ_CP040908.1"/>
</dbReference>
<evidence type="ECO:0000313" key="5">
    <source>
        <dbReference type="Proteomes" id="UP000510643"/>
    </source>
</evidence>